<dbReference type="OrthoDB" id="5056410at2"/>
<name>A0A2T0KI41_9ACTN</name>
<sequence length="305" mass="32966">MTADEMIDGYVAEVVLLLPQRQRADVARELRDAIAEEVSDAAETRSARDEAVTAVLGGFGRPADVAARYRAPIVVIDPSDSRRLFTLALGGAALILIGAVLGELIDHVPPQRDLDAAVDQATPWLFGWLGVLAAWFAITAWWRRRRPATAWKPRPMPTDRISRPGRVAALVSYIAGTVALVDPPAMLHLFSGGNAAPAAYDALAYDSDFLAVRGPIVLGLLVLTLALQAVVIVQGRLLPWNHTTDLTLGLILCAVLTWVVSEPVFVTGPADRTAKEIVALLILISLVDLAFSLRRHRVRQALSSR</sequence>
<reference evidence="2 3" key="1">
    <citation type="submission" date="2018-03" db="EMBL/GenBank/DDBJ databases">
        <title>Genomic Encyclopedia of Archaeal and Bacterial Type Strains, Phase II (KMG-II): from individual species to whole genera.</title>
        <authorList>
            <person name="Goeker M."/>
        </authorList>
    </citation>
    <scope>NUCLEOTIDE SEQUENCE [LARGE SCALE GENOMIC DNA]</scope>
    <source>
        <strain evidence="2 3">DSM 43146</strain>
    </source>
</reference>
<gene>
    <name evidence="2" type="ORF">CLV67_104435</name>
</gene>
<proteinExistence type="predicted"/>
<keyword evidence="1" id="KW-1133">Transmembrane helix</keyword>
<feature type="transmembrane region" description="Helical" evidence="1">
    <location>
        <begin position="164"/>
        <end position="181"/>
    </location>
</feature>
<dbReference type="RefSeq" id="WP_106317925.1">
    <property type="nucleotide sequence ID" value="NZ_BOMO01000022.1"/>
</dbReference>
<keyword evidence="1" id="KW-0812">Transmembrane</keyword>
<organism evidence="2 3">
    <name type="scientific">Actinoplanes italicus</name>
    <dbReference type="NCBI Taxonomy" id="113567"/>
    <lineage>
        <taxon>Bacteria</taxon>
        <taxon>Bacillati</taxon>
        <taxon>Actinomycetota</taxon>
        <taxon>Actinomycetes</taxon>
        <taxon>Micromonosporales</taxon>
        <taxon>Micromonosporaceae</taxon>
        <taxon>Actinoplanes</taxon>
    </lineage>
</organism>
<feature type="transmembrane region" description="Helical" evidence="1">
    <location>
        <begin position="216"/>
        <end position="234"/>
    </location>
</feature>
<dbReference type="EMBL" id="PVMZ01000004">
    <property type="protein sequence ID" value="PRX22907.1"/>
    <property type="molecule type" value="Genomic_DNA"/>
</dbReference>
<comment type="caution">
    <text evidence="2">The sequence shown here is derived from an EMBL/GenBank/DDBJ whole genome shotgun (WGS) entry which is preliminary data.</text>
</comment>
<feature type="transmembrane region" description="Helical" evidence="1">
    <location>
        <begin position="246"/>
        <end position="265"/>
    </location>
</feature>
<protein>
    <submittedName>
        <fullName evidence="2">Uncharacterized protein</fullName>
    </submittedName>
</protein>
<dbReference type="AlphaFoldDB" id="A0A2T0KI41"/>
<feature type="transmembrane region" description="Helical" evidence="1">
    <location>
        <begin position="84"/>
        <end position="105"/>
    </location>
</feature>
<feature type="transmembrane region" description="Helical" evidence="1">
    <location>
        <begin position="277"/>
        <end position="293"/>
    </location>
</feature>
<feature type="transmembrane region" description="Helical" evidence="1">
    <location>
        <begin position="125"/>
        <end position="143"/>
    </location>
</feature>
<accession>A0A2T0KI41</accession>
<dbReference type="Proteomes" id="UP000239415">
    <property type="component" value="Unassembled WGS sequence"/>
</dbReference>
<evidence type="ECO:0000313" key="2">
    <source>
        <dbReference type="EMBL" id="PRX22907.1"/>
    </source>
</evidence>
<evidence type="ECO:0000313" key="3">
    <source>
        <dbReference type="Proteomes" id="UP000239415"/>
    </source>
</evidence>
<keyword evidence="3" id="KW-1185">Reference proteome</keyword>
<evidence type="ECO:0000256" key="1">
    <source>
        <dbReference type="SAM" id="Phobius"/>
    </source>
</evidence>
<keyword evidence="1" id="KW-0472">Membrane</keyword>